<protein>
    <submittedName>
        <fullName evidence="9">1-Cys peroxiredoxin (Trinotate prediction)</fullName>
    </submittedName>
</protein>
<keyword evidence="3 6" id="KW-0560">Oxidoreductase</keyword>
<keyword evidence="2 6" id="KW-0049">Antioxidant</keyword>
<dbReference type="GO" id="GO:0051920">
    <property type="term" value="F:peroxiredoxin activity"/>
    <property type="evidence" value="ECO:0007669"/>
    <property type="project" value="InterPro"/>
</dbReference>
<dbReference type="GO" id="GO:0005829">
    <property type="term" value="C:cytosol"/>
    <property type="evidence" value="ECO:0007669"/>
    <property type="project" value="TreeGrafter"/>
</dbReference>
<dbReference type="PANTHER" id="PTHR43503">
    <property type="entry name" value="MCG48959-RELATED"/>
    <property type="match status" value="1"/>
</dbReference>
<dbReference type="InterPro" id="IPR036249">
    <property type="entry name" value="Thioredoxin-like_sf"/>
</dbReference>
<dbReference type="Pfam" id="PF10417">
    <property type="entry name" value="1-cysPrx_C"/>
    <property type="match status" value="1"/>
</dbReference>
<dbReference type="InterPro" id="IPR013766">
    <property type="entry name" value="Thioredoxin_domain"/>
</dbReference>
<dbReference type="FunFam" id="3.40.30.10:FF:000011">
    <property type="entry name" value="Peroxiredoxin PRX1"/>
    <property type="match status" value="1"/>
</dbReference>
<dbReference type="SUPFAM" id="SSF52833">
    <property type="entry name" value="Thioredoxin-like"/>
    <property type="match status" value="1"/>
</dbReference>
<organism evidence="9">
    <name type="scientific">Myxobolus squamalis</name>
    <name type="common">Myxosporean</name>
    <dbReference type="NCBI Taxonomy" id="59785"/>
    <lineage>
        <taxon>Eukaryota</taxon>
        <taxon>Metazoa</taxon>
        <taxon>Cnidaria</taxon>
        <taxon>Myxozoa</taxon>
        <taxon>Myxosporea</taxon>
        <taxon>Bivalvulida</taxon>
        <taxon>Platysporina</taxon>
        <taxon>Myxobolidae</taxon>
        <taxon>Myxobolus</taxon>
    </lineage>
</organism>
<dbReference type="InterPro" id="IPR024706">
    <property type="entry name" value="Peroxiredoxin_AhpC-typ"/>
</dbReference>
<dbReference type="EMBL" id="GHBR01002144">
    <property type="protein sequence ID" value="NDJ97092.1"/>
    <property type="molecule type" value="Transcribed_RNA"/>
</dbReference>
<dbReference type="InterPro" id="IPR019479">
    <property type="entry name" value="Peroxiredoxin_C"/>
</dbReference>
<dbReference type="Gene3D" id="3.40.30.10">
    <property type="entry name" value="Glutaredoxin"/>
    <property type="match status" value="1"/>
</dbReference>
<proteinExistence type="inferred from homology"/>
<dbReference type="GO" id="GO:0005739">
    <property type="term" value="C:mitochondrion"/>
    <property type="evidence" value="ECO:0007669"/>
    <property type="project" value="TreeGrafter"/>
</dbReference>
<dbReference type="GO" id="GO:0045454">
    <property type="term" value="P:cell redox homeostasis"/>
    <property type="evidence" value="ECO:0007669"/>
    <property type="project" value="TreeGrafter"/>
</dbReference>
<dbReference type="AlphaFoldDB" id="A0A6B2G0N9"/>
<feature type="domain" description="Thioredoxin" evidence="8">
    <location>
        <begin position="2"/>
        <end position="162"/>
    </location>
</feature>
<feature type="active site" description="Cysteine sulfenic acid (-SOH) intermediate; for peroxidase activity" evidence="7">
    <location>
        <position position="44"/>
    </location>
</feature>
<dbReference type="Pfam" id="PF00578">
    <property type="entry name" value="AhpC-TSA"/>
    <property type="match status" value="1"/>
</dbReference>
<name>A0A6B2G0N9_MYXSQ</name>
<evidence type="ECO:0000256" key="2">
    <source>
        <dbReference type="ARBA" id="ARBA00022862"/>
    </source>
</evidence>
<dbReference type="PROSITE" id="PS51352">
    <property type="entry name" value="THIOREDOXIN_2"/>
    <property type="match status" value="1"/>
</dbReference>
<evidence type="ECO:0000256" key="7">
    <source>
        <dbReference type="PIRSR" id="PIRSR000239-1"/>
    </source>
</evidence>
<evidence type="ECO:0000259" key="8">
    <source>
        <dbReference type="PROSITE" id="PS51352"/>
    </source>
</evidence>
<keyword evidence="1 6" id="KW-0575">Peroxidase</keyword>
<dbReference type="InterPro" id="IPR000866">
    <property type="entry name" value="AhpC/TSA"/>
</dbReference>
<sequence length="219" mass="24375">MLLIGSNFPNFQAETTEGPIDFHTWMGDSWAILFSHPFDFTPVCTTELAEVATLKPQFDSLDVKVIGLSVGTLESHKEWAKDIAKVSGTSSIGYPIIIPNIHLIDTLCMREIKKKDASGPIFTARAVYFISPDKVLRASIIYPATTGRSFVEVMRVIKSLQLTHKYPFCATPVNWEVGGDVVVLPNISDEDAKKYFKNKITQCSVPSKKNYLRFAASPE</sequence>
<evidence type="ECO:0000256" key="6">
    <source>
        <dbReference type="PIRNR" id="PIRNR000239"/>
    </source>
</evidence>
<dbReference type="PANTHER" id="PTHR43503:SF4">
    <property type="entry name" value="PEROXIREDOXIN-6"/>
    <property type="match status" value="1"/>
</dbReference>
<evidence type="ECO:0000313" key="9">
    <source>
        <dbReference type="EMBL" id="NDJ97092.1"/>
    </source>
</evidence>
<dbReference type="Gene3D" id="3.30.1020.10">
    <property type="entry name" value="Antioxidant, Horf6, Chain A, domain2"/>
    <property type="match status" value="1"/>
</dbReference>
<keyword evidence="4 6" id="KW-0676">Redox-active center</keyword>
<evidence type="ECO:0000256" key="3">
    <source>
        <dbReference type="ARBA" id="ARBA00023002"/>
    </source>
</evidence>
<dbReference type="PIRSF" id="PIRSF000239">
    <property type="entry name" value="AHPC"/>
    <property type="match status" value="1"/>
</dbReference>
<evidence type="ECO:0000256" key="5">
    <source>
        <dbReference type="ARBA" id="ARBA00025719"/>
    </source>
</evidence>
<accession>A0A6B2G0N9</accession>
<comment type="function">
    <text evidence="6">Thiol-specific peroxidase that catalyzes the reduction of hydrogen peroxide and organic hydroperoxides to water and alcohols, respectively.</text>
</comment>
<evidence type="ECO:0000256" key="1">
    <source>
        <dbReference type="ARBA" id="ARBA00022559"/>
    </source>
</evidence>
<comment type="similarity">
    <text evidence="5">Belongs to the peroxiredoxin family. Prx6 subfamily.</text>
</comment>
<evidence type="ECO:0000256" key="4">
    <source>
        <dbReference type="ARBA" id="ARBA00023284"/>
    </source>
</evidence>
<dbReference type="FunFam" id="3.30.1020.10:FF:000001">
    <property type="entry name" value="1-Cys peroxiredoxin"/>
    <property type="match status" value="1"/>
</dbReference>
<reference evidence="9" key="1">
    <citation type="submission" date="2018-11" db="EMBL/GenBank/DDBJ databases">
        <title>Myxobolus squamalis genome and transcriptome.</title>
        <authorList>
            <person name="Yahalomi D."/>
            <person name="Atkinson S.D."/>
            <person name="Neuhof M."/>
            <person name="Chang E.S."/>
            <person name="Philippe H."/>
            <person name="Cartwright P."/>
            <person name="Bartholomew J.L."/>
            <person name="Huchon D."/>
        </authorList>
    </citation>
    <scope>NUCLEOTIDE SEQUENCE</scope>
    <source>
        <strain evidence="9">71B08</strain>
        <tissue evidence="9">Whole</tissue>
    </source>
</reference>